<keyword evidence="3" id="KW-1185">Reference proteome</keyword>
<feature type="chain" id="PRO_5046835486" description="Pilus assembly protein PilP" evidence="1">
    <location>
        <begin position="20"/>
        <end position="131"/>
    </location>
</feature>
<evidence type="ECO:0000256" key="1">
    <source>
        <dbReference type="SAM" id="SignalP"/>
    </source>
</evidence>
<evidence type="ECO:0000313" key="2">
    <source>
        <dbReference type="EMBL" id="MTI24824.1"/>
    </source>
</evidence>
<proteinExistence type="predicted"/>
<keyword evidence="1" id="KW-0732">Signal</keyword>
<organism evidence="2 3">
    <name type="scientific">Fulvivirga kasyanovii</name>
    <dbReference type="NCBI Taxonomy" id="396812"/>
    <lineage>
        <taxon>Bacteria</taxon>
        <taxon>Pseudomonadati</taxon>
        <taxon>Bacteroidota</taxon>
        <taxon>Cytophagia</taxon>
        <taxon>Cytophagales</taxon>
        <taxon>Fulvivirgaceae</taxon>
        <taxon>Fulvivirga</taxon>
    </lineage>
</organism>
<sequence>MKYSIFVLLFLMVSFFSVAQNRLEYGTPNYLNQKLDRSKFKECELFIPINYIDAEEDFAVAKKYHSIEIVILSVKGKKIKGYIRGYIEVDENGIYFRPLGEHISVKRMENVLFMDERMLFYEADCFDGKNK</sequence>
<comment type="caution">
    <text evidence="2">The sequence shown here is derived from an EMBL/GenBank/DDBJ whole genome shotgun (WGS) entry which is preliminary data.</text>
</comment>
<protein>
    <recommendedName>
        <fullName evidence="4">Pilus assembly protein PilP</fullName>
    </recommendedName>
</protein>
<dbReference type="RefSeq" id="WP_155170864.1">
    <property type="nucleotide sequence ID" value="NZ_BAAAFL010000015.1"/>
</dbReference>
<evidence type="ECO:0008006" key="4">
    <source>
        <dbReference type="Google" id="ProtNLM"/>
    </source>
</evidence>
<name>A0ABW9RL46_9BACT</name>
<dbReference type="Proteomes" id="UP000798808">
    <property type="component" value="Unassembled WGS sequence"/>
</dbReference>
<accession>A0ABW9RL46</accession>
<gene>
    <name evidence="2" type="ORF">E1163_07720</name>
</gene>
<feature type="signal peptide" evidence="1">
    <location>
        <begin position="1"/>
        <end position="19"/>
    </location>
</feature>
<dbReference type="EMBL" id="SMLW01000457">
    <property type="protein sequence ID" value="MTI24824.1"/>
    <property type="molecule type" value="Genomic_DNA"/>
</dbReference>
<reference evidence="2 3" key="1">
    <citation type="submission" date="2019-02" db="EMBL/GenBank/DDBJ databases">
        <authorList>
            <person name="Goldberg S.R."/>
            <person name="Haltli B.A."/>
            <person name="Correa H."/>
            <person name="Russell K.G."/>
        </authorList>
    </citation>
    <scope>NUCLEOTIDE SEQUENCE [LARGE SCALE GENOMIC DNA]</scope>
    <source>
        <strain evidence="2 3">JCM 16186</strain>
    </source>
</reference>
<evidence type="ECO:0000313" key="3">
    <source>
        <dbReference type="Proteomes" id="UP000798808"/>
    </source>
</evidence>